<proteinExistence type="inferred from homology"/>
<evidence type="ECO:0000256" key="1">
    <source>
        <dbReference type="ARBA" id="ARBA00004571"/>
    </source>
</evidence>
<reference evidence="16 17" key="1">
    <citation type="journal article" date="2013" name="Genome Announc.">
        <title>Complete genome sequence of Simiduia agarivorans SA1(T), a marine bacterium able to degrade a variety of polysaccharides.</title>
        <authorList>
            <person name="Lin S.Y."/>
            <person name="Shieh W.Y."/>
            <person name="Chen J.S."/>
            <person name="Tang S.L."/>
        </authorList>
    </citation>
    <scope>NUCLEOTIDE SEQUENCE [LARGE SCALE GENOMIC DNA]</scope>
    <source>
        <strain evidence="17">DSM 21679 / JCM 13881 / BCRC 17597 / SA1</strain>
    </source>
</reference>
<keyword evidence="2 9" id="KW-0813">Transport</keyword>
<sequence length="877" mass="95609">MNNTLQQAIRLANRTLLGLGVLASAPQVLANDEAQAIEEVQVVGIRASLEQNVNMKRFAGAVVDAITAEDIGKFPDKNVAEALQRIPGLSVSRDFGEGERVSIRGTDSSQNITLLNGQTVATSEWKVLSALSRGFNYAMLPSDLIASAEVYKSPEARIDEGSLGGTIILRTRKPLDLESGTASLSLETQYSELPGEWDPSASAFYSWKNDDSTIGVLGSLVYQDRTVERHGSEVLANYVPTTAQDTGESVYVPWGLGSALFQQQRERRGVDLAVQYKPTEAFDATLHYLASELGASNMNQNFLPLARNAVRDGGTNTQVDANGVVTSSEIDGSLAPAHVAYDVIYRDGSSMDTDVVDLDLNYDMDGIRLHGQVGRTTSEGKANDDFYEFFNRPNDDRVSWTYTNAGRPSASFDNSDWITNPADELILNGYFESRIVMTDAENYAQADAQFDVEFGPVNEIEVGIKLRDREITQDRLRTTAANMAPDGFGDAADFWSGAVVSGLHSETGFGPSAYFDPDRAKLNAYFGALPDCADGVTATCAKRNQVWYPSIFDISEKVNAAYVQANFAHEDSGIRGNVGLRYVTTDTDSGAWSFSSAEGDYVYDVVKANYADTLPSLNLAWDINDSMVLRAAAAKVIARPSPSQLTSSVSVTPESGRGSGGNPNLEPYRANQYDLGMEWYFAEGAVAAATLFRKDISDYIFTEIREENVVTPDGVINIPSMSRPQNGPEVSLSGVETQLQYTFDNGFGAVANYTFTDVGDATLVDGTTATLPGNSKHMANLSAFFENNLLSARLAYNYRSEYFSAQTGVGKLYRDKQSSLDAQFSYYVTENLTLRAEALNLTNETVSDVFELTDGPTLQGSEWENGRRFFLGANYKF</sequence>
<dbReference type="PANTHER" id="PTHR40980">
    <property type="entry name" value="PLUG DOMAIN-CONTAINING PROTEIN"/>
    <property type="match status" value="1"/>
</dbReference>
<feature type="signal peptide" evidence="13">
    <location>
        <begin position="1"/>
        <end position="30"/>
    </location>
</feature>
<dbReference type="STRING" id="1117647.M5M_07650"/>
<dbReference type="CDD" id="cd01347">
    <property type="entry name" value="ligand_gated_channel"/>
    <property type="match status" value="1"/>
</dbReference>
<dbReference type="eggNOG" id="COG4771">
    <property type="taxonomic scope" value="Bacteria"/>
</dbReference>
<dbReference type="Pfam" id="PF00593">
    <property type="entry name" value="TonB_dep_Rec_b-barrel"/>
    <property type="match status" value="1"/>
</dbReference>
<evidence type="ECO:0000256" key="6">
    <source>
        <dbReference type="ARBA" id="ARBA00023077"/>
    </source>
</evidence>
<dbReference type="eggNOG" id="COG1629">
    <property type="taxonomic scope" value="Bacteria"/>
</dbReference>
<dbReference type="SUPFAM" id="SSF56935">
    <property type="entry name" value="Porins"/>
    <property type="match status" value="1"/>
</dbReference>
<feature type="domain" description="TonB-dependent receptor-like beta-barrel" evidence="14">
    <location>
        <begin position="382"/>
        <end position="841"/>
    </location>
</feature>
<dbReference type="PANTHER" id="PTHR40980:SF3">
    <property type="entry name" value="TONB-DEPENDENT RECEPTOR-LIKE BETA-BARREL DOMAIN-CONTAINING PROTEIN"/>
    <property type="match status" value="1"/>
</dbReference>
<keyword evidence="7 9" id="KW-0472">Membrane</keyword>
<keyword evidence="8 9" id="KW-0998">Cell outer membrane</keyword>
<keyword evidence="4 9" id="KW-0812">Transmembrane</keyword>
<dbReference type="Gene3D" id="2.40.170.20">
    <property type="entry name" value="TonB-dependent receptor, beta-barrel domain"/>
    <property type="match status" value="1"/>
</dbReference>
<dbReference type="PROSITE" id="PS01156">
    <property type="entry name" value="TONB_DEPENDENT_REC_2"/>
    <property type="match status" value="1"/>
</dbReference>
<evidence type="ECO:0000256" key="8">
    <source>
        <dbReference type="ARBA" id="ARBA00023237"/>
    </source>
</evidence>
<evidence type="ECO:0000256" key="3">
    <source>
        <dbReference type="ARBA" id="ARBA00022452"/>
    </source>
</evidence>
<name>K4KI80_SIMAS</name>
<dbReference type="Proteomes" id="UP000000466">
    <property type="component" value="Chromosome"/>
</dbReference>
<keyword evidence="5 13" id="KW-0732">Signal</keyword>
<protein>
    <submittedName>
        <fullName evidence="16">TonB-dependent receptor</fullName>
    </submittedName>
</protein>
<evidence type="ECO:0000256" key="7">
    <source>
        <dbReference type="ARBA" id="ARBA00023136"/>
    </source>
</evidence>
<dbReference type="InterPro" id="IPR000531">
    <property type="entry name" value="Beta-barrel_TonB"/>
</dbReference>
<dbReference type="Pfam" id="PF07715">
    <property type="entry name" value="Plug"/>
    <property type="match status" value="1"/>
</dbReference>
<dbReference type="InterPro" id="IPR039426">
    <property type="entry name" value="TonB-dep_rcpt-like"/>
</dbReference>
<keyword evidence="6 11" id="KW-0798">TonB box</keyword>
<dbReference type="InterPro" id="IPR036942">
    <property type="entry name" value="Beta-barrel_TonB_sf"/>
</dbReference>
<feature type="compositionally biased region" description="Polar residues" evidence="12">
    <location>
        <begin position="644"/>
        <end position="653"/>
    </location>
</feature>
<dbReference type="OrthoDB" id="8727862at2"/>
<dbReference type="HOGENOM" id="CLU_006935_2_0_6"/>
<keyword evidence="16" id="KW-0675">Receptor</keyword>
<evidence type="ECO:0000256" key="10">
    <source>
        <dbReference type="PROSITE-ProRule" id="PRU10144"/>
    </source>
</evidence>
<dbReference type="KEGG" id="saga:M5M_07650"/>
<evidence type="ECO:0000256" key="11">
    <source>
        <dbReference type="RuleBase" id="RU003357"/>
    </source>
</evidence>
<dbReference type="EMBL" id="CP003746">
    <property type="protein sequence ID" value="AFU98721.1"/>
    <property type="molecule type" value="Genomic_DNA"/>
</dbReference>
<comment type="similarity">
    <text evidence="9 11">Belongs to the TonB-dependent receptor family.</text>
</comment>
<dbReference type="InterPro" id="IPR012910">
    <property type="entry name" value="Plug_dom"/>
</dbReference>
<evidence type="ECO:0000256" key="13">
    <source>
        <dbReference type="SAM" id="SignalP"/>
    </source>
</evidence>
<keyword evidence="17" id="KW-1185">Reference proteome</keyword>
<accession>K4KI80</accession>
<dbReference type="Gene3D" id="2.170.130.10">
    <property type="entry name" value="TonB-dependent receptor, plug domain"/>
    <property type="match status" value="1"/>
</dbReference>
<organism evidence="16 17">
    <name type="scientific">Simiduia agarivorans (strain DSM 21679 / JCM 13881 / BCRC 17597 / SA1)</name>
    <dbReference type="NCBI Taxonomy" id="1117647"/>
    <lineage>
        <taxon>Bacteria</taxon>
        <taxon>Pseudomonadati</taxon>
        <taxon>Pseudomonadota</taxon>
        <taxon>Gammaproteobacteria</taxon>
        <taxon>Cellvibrionales</taxon>
        <taxon>Cellvibrionaceae</taxon>
        <taxon>Simiduia</taxon>
    </lineage>
</organism>
<evidence type="ECO:0000256" key="12">
    <source>
        <dbReference type="SAM" id="MobiDB-lite"/>
    </source>
</evidence>
<dbReference type="GO" id="GO:0009279">
    <property type="term" value="C:cell outer membrane"/>
    <property type="evidence" value="ECO:0007669"/>
    <property type="project" value="UniProtKB-SubCell"/>
</dbReference>
<evidence type="ECO:0000313" key="16">
    <source>
        <dbReference type="EMBL" id="AFU98721.1"/>
    </source>
</evidence>
<feature type="chain" id="PRO_5003878321" evidence="13">
    <location>
        <begin position="31"/>
        <end position="877"/>
    </location>
</feature>
<gene>
    <name evidence="16" type="ordered locus">M5M_07650</name>
</gene>
<feature type="short sequence motif" description="TonB C-terminal box" evidence="10">
    <location>
        <begin position="860"/>
        <end position="877"/>
    </location>
</feature>
<feature type="domain" description="TonB-dependent receptor plug" evidence="15">
    <location>
        <begin position="60"/>
        <end position="166"/>
    </location>
</feature>
<dbReference type="AlphaFoldDB" id="K4KI80"/>
<evidence type="ECO:0000256" key="9">
    <source>
        <dbReference type="PROSITE-ProRule" id="PRU01360"/>
    </source>
</evidence>
<evidence type="ECO:0000256" key="2">
    <source>
        <dbReference type="ARBA" id="ARBA00022448"/>
    </source>
</evidence>
<dbReference type="InterPro" id="IPR010104">
    <property type="entry name" value="TonB_rcpt_bac"/>
</dbReference>
<evidence type="ECO:0000259" key="14">
    <source>
        <dbReference type="Pfam" id="PF00593"/>
    </source>
</evidence>
<dbReference type="InterPro" id="IPR010917">
    <property type="entry name" value="TonB_rcpt_CS"/>
</dbReference>
<evidence type="ECO:0000256" key="4">
    <source>
        <dbReference type="ARBA" id="ARBA00022692"/>
    </source>
</evidence>
<dbReference type="NCBIfam" id="TIGR01782">
    <property type="entry name" value="TonB-Xanth-Caul"/>
    <property type="match status" value="1"/>
</dbReference>
<evidence type="ECO:0000259" key="15">
    <source>
        <dbReference type="Pfam" id="PF07715"/>
    </source>
</evidence>
<evidence type="ECO:0000256" key="5">
    <source>
        <dbReference type="ARBA" id="ARBA00022729"/>
    </source>
</evidence>
<keyword evidence="3 9" id="KW-1134">Transmembrane beta strand</keyword>
<dbReference type="RefSeq" id="WP_015046894.1">
    <property type="nucleotide sequence ID" value="NC_018868.3"/>
</dbReference>
<dbReference type="PROSITE" id="PS52016">
    <property type="entry name" value="TONB_DEPENDENT_REC_3"/>
    <property type="match status" value="1"/>
</dbReference>
<comment type="subcellular location">
    <subcellularLocation>
        <location evidence="1 9">Cell outer membrane</location>
        <topology evidence="1 9">Multi-pass membrane protein</topology>
    </subcellularLocation>
</comment>
<evidence type="ECO:0000313" key="17">
    <source>
        <dbReference type="Proteomes" id="UP000000466"/>
    </source>
</evidence>
<dbReference type="InterPro" id="IPR037066">
    <property type="entry name" value="Plug_dom_sf"/>
</dbReference>
<feature type="region of interest" description="Disordered" evidence="12">
    <location>
        <begin position="644"/>
        <end position="665"/>
    </location>
</feature>